<dbReference type="GeneID" id="66072478"/>
<proteinExistence type="predicted"/>
<evidence type="ECO:0000313" key="2">
    <source>
        <dbReference type="EMBL" id="KAG7085869.1"/>
    </source>
</evidence>
<accession>A0A9P7RLS0</accession>
<dbReference type="AlphaFoldDB" id="A0A9P7RLS0"/>
<name>A0A9P7RLS0_9AGAR</name>
<gene>
    <name evidence="2" type="ORF">E1B28_003402</name>
</gene>
<organism evidence="2 3">
    <name type="scientific">Marasmius oreades</name>
    <name type="common">fairy-ring Marasmius</name>
    <dbReference type="NCBI Taxonomy" id="181124"/>
    <lineage>
        <taxon>Eukaryota</taxon>
        <taxon>Fungi</taxon>
        <taxon>Dikarya</taxon>
        <taxon>Basidiomycota</taxon>
        <taxon>Agaricomycotina</taxon>
        <taxon>Agaricomycetes</taxon>
        <taxon>Agaricomycetidae</taxon>
        <taxon>Agaricales</taxon>
        <taxon>Marasmiineae</taxon>
        <taxon>Marasmiaceae</taxon>
        <taxon>Marasmius</taxon>
    </lineage>
</organism>
<feature type="region of interest" description="Disordered" evidence="1">
    <location>
        <begin position="1"/>
        <end position="81"/>
    </location>
</feature>
<protein>
    <submittedName>
        <fullName evidence="2">Uncharacterized protein</fullName>
    </submittedName>
</protein>
<comment type="caution">
    <text evidence="2">The sequence shown here is derived from an EMBL/GenBank/DDBJ whole genome shotgun (WGS) entry which is preliminary data.</text>
</comment>
<keyword evidence="3" id="KW-1185">Reference proteome</keyword>
<dbReference type="Proteomes" id="UP001049176">
    <property type="component" value="Chromosome 11"/>
</dbReference>
<evidence type="ECO:0000256" key="1">
    <source>
        <dbReference type="SAM" id="MobiDB-lite"/>
    </source>
</evidence>
<dbReference type="RefSeq" id="XP_043002340.1">
    <property type="nucleotide sequence ID" value="XM_043160384.1"/>
</dbReference>
<reference evidence="2" key="1">
    <citation type="journal article" date="2021" name="Genome Biol. Evol.">
        <title>The assembled and annotated genome of the fairy-ring fungus Marasmius oreades.</title>
        <authorList>
            <person name="Hiltunen M."/>
            <person name="Ament-Velasquez S.L."/>
            <person name="Johannesson H."/>
        </authorList>
    </citation>
    <scope>NUCLEOTIDE SEQUENCE</scope>
    <source>
        <strain evidence="2">03SP1</strain>
    </source>
</reference>
<evidence type="ECO:0000313" key="3">
    <source>
        <dbReference type="Proteomes" id="UP001049176"/>
    </source>
</evidence>
<feature type="compositionally biased region" description="Polar residues" evidence="1">
    <location>
        <begin position="16"/>
        <end position="62"/>
    </location>
</feature>
<sequence length="81" mass="8739">MSDNAQSDPQNPPQPYQNIDNQFNNTSGAPQNNETGTGAQHNYNADGQNINHGRDQNINSGPGQFYTGPQPLKDGCTMAYA</sequence>
<dbReference type="KEGG" id="more:E1B28_003402"/>
<dbReference type="EMBL" id="CM032191">
    <property type="protein sequence ID" value="KAG7085869.1"/>
    <property type="molecule type" value="Genomic_DNA"/>
</dbReference>